<gene>
    <name evidence="2" type="ORF">GCM10010249_04700</name>
</gene>
<evidence type="ECO:0000313" key="2">
    <source>
        <dbReference type="EMBL" id="GGP89844.1"/>
    </source>
</evidence>
<evidence type="ECO:0000313" key="3">
    <source>
        <dbReference type="Proteomes" id="UP000654123"/>
    </source>
</evidence>
<sequence>MPREAAHDALRLVAEPTADAALRGRVPGRDLLPAPRLTDAGRTLRRRGDRHPRRAGARVPPKPSPAGSESGRGPLIVDALADRWGVTEGPVPRGTVRTELVLVPRPGPGPAHTGNRP</sequence>
<reference evidence="2" key="2">
    <citation type="submission" date="2020-09" db="EMBL/GenBank/DDBJ databases">
        <authorList>
            <person name="Sun Q."/>
            <person name="Ohkuma M."/>
        </authorList>
    </citation>
    <scope>NUCLEOTIDE SEQUENCE</scope>
    <source>
        <strain evidence="2">JCM 4335</strain>
    </source>
</reference>
<feature type="region of interest" description="Disordered" evidence="1">
    <location>
        <begin position="24"/>
        <end position="75"/>
    </location>
</feature>
<evidence type="ECO:0000256" key="1">
    <source>
        <dbReference type="SAM" id="MobiDB-lite"/>
    </source>
</evidence>
<reference evidence="2" key="1">
    <citation type="journal article" date="2014" name="Int. J. Syst. Evol. Microbiol.">
        <title>Complete genome sequence of Corynebacterium casei LMG S-19264T (=DSM 44701T), isolated from a smear-ripened cheese.</title>
        <authorList>
            <consortium name="US DOE Joint Genome Institute (JGI-PGF)"/>
            <person name="Walter F."/>
            <person name="Albersmeier A."/>
            <person name="Kalinowski J."/>
            <person name="Ruckert C."/>
        </authorList>
    </citation>
    <scope>NUCLEOTIDE SEQUENCE</scope>
    <source>
        <strain evidence="2">JCM 4335</strain>
    </source>
</reference>
<evidence type="ECO:0008006" key="4">
    <source>
        <dbReference type="Google" id="ProtNLM"/>
    </source>
</evidence>
<proteinExistence type="predicted"/>
<dbReference type="RefSeq" id="WP_189529524.1">
    <property type="nucleotide sequence ID" value="NZ_BMSV01000001.1"/>
</dbReference>
<keyword evidence="3" id="KW-1185">Reference proteome</keyword>
<comment type="caution">
    <text evidence="2">The sequence shown here is derived from an EMBL/GenBank/DDBJ whole genome shotgun (WGS) entry which is preliminary data.</text>
</comment>
<name>A0A918AXK2_9ACTN</name>
<organism evidence="2 3">
    <name type="scientific">Streptomyces roseolilacinus</name>
    <dbReference type="NCBI Taxonomy" id="66904"/>
    <lineage>
        <taxon>Bacteria</taxon>
        <taxon>Bacillati</taxon>
        <taxon>Actinomycetota</taxon>
        <taxon>Actinomycetes</taxon>
        <taxon>Kitasatosporales</taxon>
        <taxon>Streptomycetaceae</taxon>
        <taxon>Streptomyces</taxon>
    </lineage>
</organism>
<dbReference type="EMBL" id="BMSV01000001">
    <property type="protein sequence ID" value="GGP89844.1"/>
    <property type="molecule type" value="Genomic_DNA"/>
</dbReference>
<dbReference type="Proteomes" id="UP000654123">
    <property type="component" value="Unassembled WGS sequence"/>
</dbReference>
<dbReference type="AlphaFoldDB" id="A0A918AXK2"/>
<accession>A0A918AXK2</accession>
<protein>
    <recommendedName>
        <fullName evidence="4">Regulatory protein</fullName>
    </recommendedName>
</protein>
<feature type="compositionally biased region" description="Basic residues" evidence="1">
    <location>
        <begin position="43"/>
        <end position="56"/>
    </location>
</feature>